<proteinExistence type="predicted"/>
<dbReference type="AlphaFoldDB" id="A0A484M1F1"/>
<feature type="region of interest" description="Disordered" evidence="1">
    <location>
        <begin position="1"/>
        <end position="23"/>
    </location>
</feature>
<accession>A0A484M1F1</accession>
<evidence type="ECO:0000313" key="2">
    <source>
        <dbReference type="EMBL" id="VFQ82652.1"/>
    </source>
</evidence>
<keyword evidence="3" id="KW-1185">Reference proteome</keyword>
<dbReference type="Proteomes" id="UP000595140">
    <property type="component" value="Unassembled WGS sequence"/>
</dbReference>
<name>A0A484M1F1_9ASTE</name>
<evidence type="ECO:0000313" key="3">
    <source>
        <dbReference type="Proteomes" id="UP000595140"/>
    </source>
</evidence>
<dbReference type="OrthoDB" id="1751727at2759"/>
<feature type="region of interest" description="Disordered" evidence="1">
    <location>
        <begin position="44"/>
        <end position="74"/>
    </location>
</feature>
<gene>
    <name evidence="2" type="ORF">CCAM_LOCUS24428</name>
</gene>
<reference evidence="2 3" key="1">
    <citation type="submission" date="2018-04" db="EMBL/GenBank/DDBJ databases">
        <authorList>
            <person name="Vogel A."/>
        </authorList>
    </citation>
    <scope>NUCLEOTIDE SEQUENCE [LARGE SCALE GENOMIC DNA]</scope>
</reference>
<dbReference type="EMBL" id="OOIL02002369">
    <property type="protein sequence ID" value="VFQ82652.1"/>
    <property type="molecule type" value="Genomic_DNA"/>
</dbReference>
<organism evidence="2 3">
    <name type="scientific">Cuscuta campestris</name>
    <dbReference type="NCBI Taxonomy" id="132261"/>
    <lineage>
        <taxon>Eukaryota</taxon>
        <taxon>Viridiplantae</taxon>
        <taxon>Streptophyta</taxon>
        <taxon>Embryophyta</taxon>
        <taxon>Tracheophyta</taxon>
        <taxon>Spermatophyta</taxon>
        <taxon>Magnoliopsida</taxon>
        <taxon>eudicotyledons</taxon>
        <taxon>Gunneridae</taxon>
        <taxon>Pentapetalae</taxon>
        <taxon>asterids</taxon>
        <taxon>lamiids</taxon>
        <taxon>Solanales</taxon>
        <taxon>Convolvulaceae</taxon>
        <taxon>Cuscuteae</taxon>
        <taxon>Cuscuta</taxon>
        <taxon>Cuscuta subgen. Grammica</taxon>
        <taxon>Cuscuta sect. Cleistogrammica</taxon>
    </lineage>
</organism>
<protein>
    <submittedName>
        <fullName evidence="2">Uncharacterized protein</fullName>
    </submittedName>
</protein>
<sequence length="124" mass="13656">MFQATPPEGEVRKELRKNPPPTYQETLARAKFLALEEFDDALPSEATPIKRAPMDSGEIAKKRKKKDYTAGPRMPLAGVYSVGAPAGTGRELALSPLPHLETYVVSGGSKYCEYHHNNTPNTKE</sequence>
<evidence type="ECO:0000256" key="1">
    <source>
        <dbReference type="SAM" id="MobiDB-lite"/>
    </source>
</evidence>